<evidence type="ECO:0000313" key="6">
    <source>
        <dbReference type="Proteomes" id="UP001195483"/>
    </source>
</evidence>
<reference evidence="5" key="2">
    <citation type="journal article" date="2021" name="Genome Biol. Evol.">
        <title>Developing a high-quality reference genome for a parasitic bivalve with doubly uniparental inheritance (Bivalvia: Unionida).</title>
        <authorList>
            <person name="Smith C.H."/>
        </authorList>
    </citation>
    <scope>NUCLEOTIDE SEQUENCE</scope>
    <source>
        <strain evidence="5">CHS0354</strain>
        <tissue evidence="5">Mantle</tissue>
    </source>
</reference>
<name>A0AAE0WH00_9BIVA</name>
<dbReference type="PANTHER" id="PTHR28657">
    <property type="entry name" value="INDOLEAMINE 2,3-DIOXYGENASE"/>
    <property type="match status" value="1"/>
</dbReference>
<reference evidence="5" key="3">
    <citation type="submission" date="2023-05" db="EMBL/GenBank/DDBJ databases">
        <authorList>
            <person name="Smith C.H."/>
        </authorList>
    </citation>
    <scope>NUCLEOTIDE SEQUENCE</scope>
    <source>
        <strain evidence="5">CHS0354</strain>
        <tissue evidence="5">Mantle</tissue>
    </source>
</reference>
<dbReference type="GO" id="GO:0019441">
    <property type="term" value="P:L-tryptophan catabolic process to kynurenine"/>
    <property type="evidence" value="ECO:0007669"/>
    <property type="project" value="InterPro"/>
</dbReference>
<evidence type="ECO:0008006" key="7">
    <source>
        <dbReference type="Google" id="ProtNLM"/>
    </source>
</evidence>
<keyword evidence="4" id="KW-0349">Heme</keyword>
<evidence type="ECO:0000313" key="5">
    <source>
        <dbReference type="EMBL" id="KAK3612257.1"/>
    </source>
</evidence>
<reference evidence="5" key="1">
    <citation type="journal article" date="2021" name="Genome Biol. Evol.">
        <title>A High-Quality Reference Genome for a Parasitic Bivalve with Doubly Uniparental Inheritance (Bivalvia: Unionida).</title>
        <authorList>
            <person name="Smith C.H."/>
        </authorList>
    </citation>
    <scope>NUCLEOTIDE SEQUENCE</scope>
    <source>
        <strain evidence="5">CHS0354</strain>
    </source>
</reference>
<comment type="caution">
    <text evidence="5">The sequence shown here is derived from an EMBL/GenBank/DDBJ whole genome shotgun (WGS) entry which is preliminary data.</text>
</comment>
<dbReference type="SUPFAM" id="SSF140959">
    <property type="entry name" value="Indolic compounds 2,3-dioxygenase-like"/>
    <property type="match status" value="1"/>
</dbReference>
<dbReference type="GO" id="GO:0046872">
    <property type="term" value="F:metal ion binding"/>
    <property type="evidence" value="ECO:0007669"/>
    <property type="project" value="UniProtKB-KW"/>
</dbReference>
<dbReference type="Pfam" id="PF01231">
    <property type="entry name" value="IDO"/>
    <property type="match status" value="1"/>
</dbReference>
<gene>
    <name evidence="5" type="ORF">CHS0354_039539</name>
</gene>
<dbReference type="GO" id="GO:0005737">
    <property type="term" value="C:cytoplasm"/>
    <property type="evidence" value="ECO:0007669"/>
    <property type="project" value="TreeGrafter"/>
</dbReference>
<sequence length="414" mass="46136">MEEGVENPAKDIMDTEGLLSINLSDFHVSQRVGFLLEKPLAELPAYFEPWNQVCSRMPELVMQHRLRQEVDKMDVLDHHKLQGYRQLRLAHLQLSFISAGYIWQDGDKGVPEKLPRCLAVPWCGLSKTLGIQPVLSHSDLVLANWTTVDPDSPLALENLRCFYTLPGGGEADWFITVTVQMELDFAAALKPVVSALKYAENSNAEKLKICLTQITDVVRKMKNSLERMHDNLSADTFYNTLRPFLTGWGGEGSPLPEGLVYEGVSDTPIQMNGGSAAQSSTLQTLDATLGIVHSEDKQDFLKKMRMYMPPDHRHFIETLEQRSKIKDFVKSCSCQALTAAYNDCVTAVVVFRSYHIQIVTKYIVGMSNKATRNKEYESVSKKGTGGTSIMPFLQGLRAATSACIMHTADGQVGD</sequence>
<protein>
    <recommendedName>
        <fullName evidence="7">Indoleamine 2,3-dioxygenase</fullName>
    </recommendedName>
</protein>
<organism evidence="5 6">
    <name type="scientific">Potamilus streckersoni</name>
    <dbReference type="NCBI Taxonomy" id="2493646"/>
    <lineage>
        <taxon>Eukaryota</taxon>
        <taxon>Metazoa</taxon>
        <taxon>Spiralia</taxon>
        <taxon>Lophotrochozoa</taxon>
        <taxon>Mollusca</taxon>
        <taxon>Bivalvia</taxon>
        <taxon>Autobranchia</taxon>
        <taxon>Heteroconchia</taxon>
        <taxon>Palaeoheterodonta</taxon>
        <taxon>Unionida</taxon>
        <taxon>Unionoidea</taxon>
        <taxon>Unionidae</taxon>
        <taxon>Ambleminae</taxon>
        <taxon>Lampsilini</taxon>
        <taxon>Potamilus</taxon>
    </lineage>
</organism>
<dbReference type="PANTHER" id="PTHR28657:SF5">
    <property type="entry name" value="INDOLEAMINE 2,3-DIOXYGENASE"/>
    <property type="match status" value="1"/>
</dbReference>
<dbReference type="GO" id="GO:0034354">
    <property type="term" value="P:'de novo' NAD+ biosynthetic process from L-tryptophan"/>
    <property type="evidence" value="ECO:0007669"/>
    <property type="project" value="TreeGrafter"/>
</dbReference>
<dbReference type="InterPro" id="IPR037217">
    <property type="entry name" value="Trp/Indoleamine_2_3_dOase-like"/>
</dbReference>
<accession>A0AAE0WH00</accession>
<evidence type="ECO:0000256" key="3">
    <source>
        <dbReference type="ARBA" id="ARBA00023004"/>
    </source>
</evidence>
<dbReference type="AlphaFoldDB" id="A0AAE0WH00"/>
<evidence type="ECO:0000256" key="2">
    <source>
        <dbReference type="ARBA" id="ARBA00022723"/>
    </source>
</evidence>
<dbReference type="EMBL" id="JAEAOA010002309">
    <property type="protein sequence ID" value="KAK3612257.1"/>
    <property type="molecule type" value="Genomic_DNA"/>
</dbReference>
<proteinExistence type="inferred from homology"/>
<dbReference type="Gene3D" id="1.20.58.480">
    <property type="match status" value="1"/>
</dbReference>
<dbReference type="GO" id="GO:0020037">
    <property type="term" value="F:heme binding"/>
    <property type="evidence" value="ECO:0007669"/>
    <property type="project" value="InterPro"/>
</dbReference>
<keyword evidence="2 4" id="KW-0479">Metal-binding</keyword>
<dbReference type="GO" id="GO:0033754">
    <property type="term" value="F:indoleamine 2,3-dioxygenase activity"/>
    <property type="evidence" value="ECO:0007669"/>
    <property type="project" value="TreeGrafter"/>
</dbReference>
<dbReference type="PROSITE" id="PS00876">
    <property type="entry name" value="IDO_1"/>
    <property type="match status" value="1"/>
</dbReference>
<feature type="binding site" description="proximal binding residue" evidence="4">
    <location>
        <position position="355"/>
    </location>
    <ligand>
        <name>heme b</name>
        <dbReference type="ChEBI" id="CHEBI:60344"/>
    </ligand>
    <ligandPart>
        <name>Fe</name>
        <dbReference type="ChEBI" id="CHEBI:18248"/>
    </ligandPart>
</feature>
<keyword evidence="6" id="KW-1185">Reference proteome</keyword>
<dbReference type="GO" id="GO:0004833">
    <property type="term" value="F:L-tryptophan 2,3-dioxygenase activity"/>
    <property type="evidence" value="ECO:0007669"/>
    <property type="project" value="TreeGrafter"/>
</dbReference>
<dbReference type="Proteomes" id="UP001195483">
    <property type="component" value="Unassembled WGS sequence"/>
</dbReference>
<dbReference type="InterPro" id="IPR000898">
    <property type="entry name" value="Indolamine_dOase"/>
</dbReference>
<keyword evidence="3 4" id="KW-0408">Iron</keyword>
<evidence type="ECO:0000256" key="1">
    <source>
        <dbReference type="ARBA" id="ARBA00007119"/>
    </source>
</evidence>
<evidence type="ECO:0000256" key="4">
    <source>
        <dbReference type="PIRSR" id="PIRSR600898-1"/>
    </source>
</evidence>
<comment type="similarity">
    <text evidence="1">Belongs to the indoleamine 2,3-dioxygenase family.</text>
</comment>